<keyword evidence="5 7" id="KW-1133">Transmembrane helix</keyword>
<comment type="similarity">
    <text evidence="2">Belongs to the resistance-nodulation-cell division (RND) (TC 2.A.6) family. MmpL subfamily.</text>
</comment>
<evidence type="ECO:0000256" key="4">
    <source>
        <dbReference type="ARBA" id="ARBA00022692"/>
    </source>
</evidence>
<dbReference type="PANTHER" id="PTHR33406">
    <property type="entry name" value="MEMBRANE PROTEIN MJ1562-RELATED"/>
    <property type="match status" value="1"/>
</dbReference>
<feature type="transmembrane region" description="Helical" evidence="7">
    <location>
        <begin position="56"/>
        <end position="75"/>
    </location>
</feature>
<keyword evidence="3" id="KW-1003">Cell membrane</keyword>
<reference evidence="9 10" key="1">
    <citation type="journal article" date="2019" name="Emerg. Microbes Infect.">
        <title>Comprehensive subspecies identification of 175 nontuberculous mycobacteria species based on 7547 genomic profiles.</title>
        <authorList>
            <person name="Matsumoto Y."/>
            <person name="Kinjo T."/>
            <person name="Motooka D."/>
            <person name="Nabeya D."/>
            <person name="Jung N."/>
            <person name="Uechi K."/>
            <person name="Horii T."/>
            <person name="Iida T."/>
            <person name="Fujita J."/>
            <person name="Nakamura S."/>
        </authorList>
    </citation>
    <scope>NUCLEOTIDE SEQUENCE [LARGE SCALE GENOMIC DNA]</scope>
    <source>
        <strain evidence="9 10">JCM 13574</strain>
    </source>
</reference>
<feature type="transmembrane region" description="Helical" evidence="7">
    <location>
        <begin position="82"/>
        <end position="102"/>
    </location>
</feature>
<dbReference type="PANTHER" id="PTHR33406:SF6">
    <property type="entry name" value="MEMBRANE PROTEIN YDGH-RELATED"/>
    <property type="match status" value="1"/>
</dbReference>
<sequence length="166" mass="17436">MQLNLAGDQGSTAGNASVEALREIVARSSPPAGLKVYVTGPAPLTTDMNHAADKSMLIMMGVTGLVIMIMLLITYRSLVTMLLVLVMVGFEMGTARGVVALLGAHDVLGFSTFVVAMLSTLAIAAEPTTRYSSSAAIRRHAEPARTGKPRTTPCFAAPITSSWARD</sequence>
<keyword evidence="4 7" id="KW-0812">Transmembrane</keyword>
<feature type="domain" description="Membrane transport protein MMPL" evidence="8">
    <location>
        <begin position="1"/>
        <end position="125"/>
    </location>
</feature>
<protein>
    <recommendedName>
        <fullName evidence="8">Membrane transport protein MMPL domain-containing protein</fullName>
    </recommendedName>
</protein>
<evidence type="ECO:0000259" key="8">
    <source>
        <dbReference type="Pfam" id="PF03176"/>
    </source>
</evidence>
<proteinExistence type="inferred from homology"/>
<dbReference type="GO" id="GO:0005886">
    <property type="term" value="C:plasma membrane"/>
    <property type="evidence" value="ECO:0007669"/>
    <property type="project" value="UniProtKB-SubCell"/>
</dbReference>
<evidence type="ECO:0000256" key="7">
    <source>
        <dbReference type="SAM" id="Phobius"/>
    </source>
</evidence>
<gene>
    <name evidence="9" type="ORF">MMAD_50540</name>
</gene>
<name>A0A7I7XNE5_9MYCO</name>
<keyword evidence="10" id="KW-1185">Reference proteome</keyword>
<organism evidence="9 10">
    <name type="scientific">Mycolicibacterium madagascariense</name>
    <dbReference type="NCBI Taxonomy" id="212765"/>
    <lineage>
        <taxon>Bacteria</taxon>
        <taxon>Bacillati</taxon>
        <taxon>Actinomycetota</taxon>
        <taxon>Actinomycetes</taxon>
        <taxon>Mycobacteriales</taxon>
        <taxon>Mycobacteriaceae</taxon>
        <taxon>Mycolicibacterium</taxon>
    </lineage>
</organism>
<evidence type="ECO:0000313" key="9">
    <source>
        <dbReference type="EMBL" id="BBZ30759.1"/>
    </source>
</evidence>
<evidence type="ECO:0000256" key="5">
    <source>
        <dbReference type="ARBA" id="ARBA00022989"/>
    </source>
</evidence>
<evidence type="ECO:0000256" key="3">
    <source>
        <dbReference type="ARBA" id="ARBA00022475"/>
    </source>
</evidence>
<dbReference type="SUPFAM" id="SSF82866">
    <property type="entry name" value="Multidrug efflux transporter AcrB transmembrane domain"/>
    <property type="match status" value="1"/>
</dbReference>
<dbReference type="KEGG" id="mmag:MMAD_50540"/>
<accession>A0A7I7XNE5</accession>
<keyword evidence="6 7" id="KW-0472">Membrane</keyword>
<dbReference type="Pfam" id="PF03176">
    <property type="entry name" value="MMPL"/>
    <property type="match status" value="1"/>
</dbReference>
<evidence type="ECO:0000256" key="6">
    <source>
        <dbReference type="ARBA" id="ARBA00023136"/>
    </source>
</evidence>
<dbReference type="InterPro" id="IPR004869">
    <property type="entry name" value="MMPL_dom"/>
</dbReference>
<feature type="transmembrane region" description="Helical" evidence="7">
    <location>
        <begin position="108"/>
        <end position="125"/>
    </location>
</feature>
<dbReference type="InterPro" id="IPR050545">
    <property type="entry name" value="Mycobact_MmpL"/>
</dbReference>
<evidence type="ECO:0000313" key="10">
    <source>
        <dbReference type="Proteomes" id="UP000466517"/>
    </source>
</evidence>
<evidence type="ECO:0000256" key="2">
    <source>
        <dbReference type="ARBA" id="ARBA00010157"/>
    </source>
</evidence>
<dbReference type="EMBL" id="AP022610">
    <property type="protein sequence ID" value="BBZ30759.1"/>
    <property type="molecule type" value="Genomic_DNA"/>
</dbReference>
<dbReference type="AlphaFoldDB" id="A0A7I7XNE5"/>
<evidence type="ECO:0000256" key="1">
    <source>
        <dbReference type="ARBA" id="ARBA00004651"/>
    </source>
</evidence>
<dbReference type="Proteomes" id="UP000466517">
    <property type="component" value="Chromosome"/>
</dbReference>
<comment type="subcellular location">
    <subcellularLocation>
        <location evidence="1">Cell membrane</location>
        <topology evidence="1">Multi-pass membrane protein</topology>
    </subcellularLocation>
</comment>